<organism evidence="2 3">
    <name type="scientific">Cohnella yongneupensis</name>
    <dbReference type="NCBI Taxonomy" id="425006"/>
    <lineage>
        <taxon>Bacteria</taxon>
        <taxon>Bacillati</taxon>
        <taxon>Bacillota</taxon>
        <taxon>Bacilli</taxon>
        <taxon>Bacillales</taxon>
        <taxon>Paenibacillaceae</taxon>
        <taxon>Cohnella</taxon>
    </lineage>
</organism>
<feature type="compositionally biased region" description="Basic residues" evidence="1">
    <location>
        <begin position="70"/>
        <end position="79"/>
    </location>
</feature>
<keyword evidence="3" id="KW-1185">Reference proteome</keyword>
<protein>
    <submittedName>
        <fullName evidence="2">Uncharacterized protein</fullName>
    </submittedName>
</protein>
<sequence>MSYKPIDIQTSLPRTIELTPLAQQHQQRAVNEQTALGQQSVKHAEQESKRSQKTESSAKGSINDREARERGKRSGSAKPRKPDEQEPEASAKSSAHPYKGKHIDFMG</sequence>
<dbReference type="EMBL" id="JBHSNC010000057">
    <property type="protein sequence ID" value="MFC5532482.1"/>
    <property type="molecule type" value="Genomic_DNA"/>
</dbReference>
<dbReference type="Proteomes" id="UP001596108">
    <property type="component" value="Unassembled WGS sequence"/>
</dbReference>
<accession>A0ABW0R9G9</accession>
<feature type="compositionally biased region" description="Basic and acidic residues" evidence="1">
    <location>
        <begin position="42"/>
        <end position="53"/>
    </location>
</feature>
<feature type="compositionally biased region" description="Polar residues" evidence="1">
    <location>
        <begin position="22"/>
        <end position="41"/>
    </location>
</feature>
<comment type="caution">
    <text evidence="2">The sequence shown here is derived from an EMBL/GenBank/DDBJ whole genome shotgun (WGS) entry which is preliminary data.</text>
</comment>
<gene>
    <name evidence="2" type="ORF">ACFPQ4_23950</name>
</gene>
<evidence type="ECO:0000313" key="2">
    <source>
        <dbReference type="EMBL" id="MFC5532482.1"/>
    </source>
</evidence>
<name>A0ABW0R9G9_9BACL</name>
<feature type="region of interest" description="Disordered" evidence="1">
    <location>
        <begin position="22"/>
        <end position="107"/>
    </location>
</feature>
<evidence type="ECO:0000313" key="3">
    <source>
        <dbReference type="Proteomes" id="UP001596108"/>
    </source>
</evidence>
<dbReference type="RefSeq" id="WP_378114445.1">
    <property type="nucleotide sequence ID" value="NZ_JBHSNC010000057.1"/>
</dbReference>
<evidence type="ECO:0000256" key="1">
    <source>
        <dbReference type="SAM" id="MobiDB-lite"/>
    </source>
</evidence>
<reference evidence="3" key="1">
    <citation type="journal article" date="2019" name="Int. J. Syst. Evol. Microbiol.">
        <title>The Global Catalogue of Microorganisms (GCM) 10K type strain sequencing project: providing services to taxonomists for standard genome sequencing and annotation.</title>
        <authorList>
            <consortium name="The Broad Institute Genomics Platform"/>
            <consortium name="The Broad Institute Genome Sequencing Center for Infectious Disease"/>
            <person name="Wu L."/>
            <person name="Ma J."/>
        </authorList>
    </citation>
    <scope>NUCLEOTIDE SEQUENCE [LARGE SCALE GENOMIC DNA]</scope>
    <source>
        <strain evidence="3">CGMCC 1.18578</strain>
    </source>
</reference>
<proteinExistence type="predicted"/>